<protein>
    <recommendedName>
        <fullName evidence="3">Aminoglycoside phosphotransferase domain-containing protein</fullName>
    </recommendedName>
</protein>
<evidence type="ECO:0008006" key="3">
    <source>
        <dbReference type="Google" id="ProtNLM"/>
    </source>
</evidence>
<dbReference type="InterPro" id="IPR051035">
    <property type="entry name" value="Mito_inheritance_9"/>
</dbReference>
<sequence>MKDGLQIVARLPYPSNLPKRSAVATEVATMDLIRSYSLTVPRVYGYSATSKTPVASEYIIMEKIGGKEIGHIRYDLSMEEKRQHHLAGGQEAALFSIHYRHLEPCFANVICPPRIKVLTSQRTKDCALDPM</sequence>
<dbReference type="STRING" id="569365.A0A0D2C4J8"/>
<gene>
    <name evidence="1" type="ORF">PV07_08582</name>
</gene>
<dbReference type="OrthoDB" id="2968323at2759"/>
<proteinExistence type="predicted"/>
<dbReference type="AlphaFoldDB" id="A0A0D2C4J8"/>
<evidence type="ECO:0000313" key="2">
    <source>
        <dbReference type="Proteomes" id="UP000054466"/>
    </source>
</evidence>
<dbReference type="EMBL" id="KN847044">
    <property type="protein sequence ID" value="KIW25405.1"/>
    <property type="molecule type" value="Genomic_DNA"/>
</dbReference>
<dbReference type="GO" id="GO:0005739">
    <property type="term" value="C:mitochondrion"/>
    <property type="evidence" value="ECO:0007669"/>
    <property type="project" value="TreeGrafter"/>
</dbReference>
<organism evidence="1 2">
    <name type="scientific">Cladophialophora immunda</name>
    <dbReference type="NCBI Taxonomy" id="569365"/>
    <lineage>
        <taxon>Eukaryota</taxon>
        <taxon>Fungi</taxon>
        <taxon>Dikarya</taxon>
        <taxon>Ascomycota</taxon>
        <taxon>Pezizomycotina</taxon>
        <taxon>Eurotiomycetes</taxon>
        <taxon>Chaetothyriomycetidae</taxon>
        <taxon>Chaetothyriales</taxon>
        <taxon>Herpotrichiellaceae</taxon>
        <taxon>Cladophialophora</taxon>
    </lineage>
</organism>
<dbReference type="PANTHER" id="PTHR36091">
    <property type="entry name" value="ALTERED INHERITANCE OF MITOCHONDRIA PROTEIN 9, MITOCHONDRIAL"/>
    <property type="match status" value="1"/>
</dbReference>
<name>A0A0D2C4J8_9EURO</name>
<evidence type="ECO:0000313" key="1">
    <source>
        <dbReference type="EMBL" id="KIW25405.1"/>
    </source>
</evidence>
<dbReference type="PANTHER" id="PTHR36091:SF2">
    <property type="entry name" value="AMINOGLYCOSIDE PHOSPHOTRANSFERASE DOMAIN-CONTAINING PROTEIN"/>
    <property type="match status" value="1"/>
</dbReference>
<accession>A0A0D2C4J8</accession>
<reference evidence="1 2" key="1">
    <citation type="submission" date="2015-01" db="EMBL/GenBank/DDBJ databases">
        <title>The Genome Sequence of Cladophialophora immunda CBS83496.</title>
        <authorList>
            <consortium name="The Broad Institute Genomics Platform"/>
            <person name="Cuomo C."/>
            <person name="de Hoog S."/>
            <person name="Gorbushina A."/>
            <person name="Stielow B."/>
            <person name="Teixiera M."/>
            <person name="Abouelleil A."/>
            <person name="Chapman S.B."/>
            <person name="Priest M."/>
            <person name="Young S.K."/>
            <person name="Wortman J."/>
            <person name="Nusbaum C."/>
            <person name="Birren B."/>
        </authorList>
    </citation>
    <scope>NUCLEOTIDE SEQUENCE [LARGE SCALE GENOMIC DNA]</scope>
    <source>
        <strain evidence="1 2">CBS 83496</strain>
    </source>
</reference>
<dbReference type="HOGENOM" id="CLU_1927368_0_0_1"/>
<dbReference type="RefSeq" id="XP_016245621.1">
    <property type="nucleotide sequence ID" value="XM_016395765.1"/>
</dbReference>
<dbReference type="Proteomes" id="UP000054466">
    <property type="component" value="Unassembled WGS sequence"/>
</dbReference>
<dbReference type="VEuPathDB" id="FungiDB:PV07_08582"/>
<keyword evidence="2" id="KW-1185">Reference proteome</keyword>
<dbReference type="GeneID" id="27347776"/>